<evidence type="ECO:0000313" key="1">
    <source>
        <dbReference type="EMBL" id="KAF8388687.1"/>
    </source>
</evidence>
<dbReference type="EMBL" id="JABCRI010000019">
    <property type="protein sequence ID" value="KAF8388687.1"/>
    <property type="molecule type" value="Genomic_DNA"/>
</dbReference>
<reference evidence="1 2" key="1">
    <citation type="submission" date="2020-04" db="EMBL/GenBank/DDBJ databases">
        <title>Plant Genome Project.</title>
        <authorList>
            <person name="Zhang R.-G."/>
        </authorList>
    </citation>
    <scope>NUCLEOTIDE SEQUENCE [LARGE SCALE GENOMIC DNA]</scope>
    <source>
        <strain evidence="1">YNK0</strain>
        <tissue evidence="1">Leaf</tissue>
    </source>
</reference>
<evidence type="ECO:0000313" key="2">
    <source>
        <dbReference type="Proteomes" id="UP000655225"/>
    </source>
</evidence>
<protein>
    <submittedName>
        <fullName evidence="1">Uncharacterized protein</fullName>
    </submittedName>
</protein>
<gene>
    <name evidence="1" type="ORF">HHK36_025367</name>
</gene>
<organism evidence="1 2">
    <name type="scientific">Tetracentron sinense</name>
    <name type="common">Spur-leaf</name>
    <dbReference type="NCBI Taxonomy" id="13715"/>
    <lineage>
        <taxon>Eukaryota</taxon>
        <taxon>Viridiplantae</taxon>
        <taxon>Streptophyta</taxon>
        <taxon>Embryophyta</taxon>
        <taxon>Tracheophyta</taxon>
        <taxon>Spermatophyta</taxon>
        <taxon>Magnoliopsida</taxon>
        <taxon>Trochodendrales</taxon>
        <taxon>Trochodendraceae</taxon>
        <taxon>Tetracentron</taxon>
    </lineage>
</organism>
<sequence length="302" mass="32971">MALGTSSKTPRRNSETLKLQLLVEFLLDSVTLVLDCSQRSWIDQHEPILTGRFLTNISSSNHNLQIIPRGGTAGKSCIRSTEREVLHDSTAMFYDKGWNKIHTAPWQTSSFASPSPLPAAALSSPLVRKPLQNSELPDFCWCCGYGRLSSGVNEVIKAVKEGPHSGACAGGNLGLLMLVLLLERINSVLALKLRFGGLGVVFAAAHDDGYLLPLFLPQDTTGCLSLVLKLEKEIKNNIGLAYGLWRLSFVHLKMRVSNDIEGKWFLYGCAQNFATLDSLLVVLLASRSSDESGNGLPKCSRN</sequence>
<name>A0A834YMH7_TETSI</name>
<accession>A0A834YMH7</accession>
<dbReference type="AlphaFoldDB" id="A0A834YMH7"/>
<keyword evidence="2" id="KW-1185">Reference proteome</keyword>
<comment type="caution">
    <text evidence="1">The sequence shown here is derived from an EMBL/GenBank/DDBJ whole genome shotgun (WGS) entry which is preliminary data.</text>
</comment>
<dbReference type="Proteomes" id="UP000655225">
    <property type="component" value="Unassembled WGS sequence"/>
</dbReference>
<proteinExistence type="predicted"/>